<dbReference type="Pfam" id="PF22901">
    <property type="entry name" value="dsrm_Ferlin"/>
    <property type="match status" value="1"/>
</dbReference>
<dbReference type="PANTHER" id="PTHR12546">
    <property type="entry name" value="FER-1-LIKE"/>
    <property type="match status" value="1"/>
</dbReference>
<dbReference type="InterPro" id="IPR037725">
    <property type="entry name" value="C2F_Ferlin"/>
</dbReference>
<dbReference type="FunFam" id="2.60.40.150:FF:000054">
    <property type="entry name" value="otoferlin isoform X2"/>
    <property type="match status" value="1"/>
</dbReference>
<dbReference type="SMART" id="SM00239">
    <property type="entry name" value="C2"/>
    <property type="match status" value="5"/>
</dbReference>
<dbReference type="InterPro" id="IPR037723">
    <property type="entry name" value="C2D_Ferlin"/>
</dbReference>
<dbReference type="CDD" id="cd04017">
    <property type="entry name" value="C2D_Ferlin"/>
    <property type="match status" value="1"/>
</dbReference>
<feature type="transmembrane region" description="Helical" evidence="9">
    <location>
        <begin position="1458"/>
        <end position="1478"/>
    </location>
</feature>
<dbReference type="Pfam" id="PF16165">
    <property type="entry name" value="Ferlin_C"/>
    <property type="match status" value="1"/>
</dbReference>
<keyword evidence="8 9" id="KW-0472">Membrane</keyword>
<feature type="domain" description="C2" evidence="10">
    <location>
        <begin position="1190"/>
        <end position="1341"/>
    </location>
</feature>
<comment type="subcellular location">
    <subcellularLocation>
        <location evidence="1">Membrane</location>
        <topology evidence="1">Single-pass membrane protein</topology>
    </subcellularLocation>
</comment>
<dbReference type="Gene3D" id="2.60.40.150">
    <property type="entry name" value="C2 domain"/>
    <property type="match status" value="5"/>
</dbReference>
<keyword evidence="7 9" id="KW-1133">Transmembrane helix</keyword>
<dbReference type="InterPro" id="IPR037722">
    <property type="entry name" value="C2C_Ferlin"/>
</dbReference>
<keyword evidence="4" id="KW-0479">Metal-binding</keyword>
<dbReference type="Pfam" id="PF00168">
    <property type="entry name" value="C2"/>
    <property type="match status" value="5"/>
</dbReference>
<dbReference type="SUPFAM" id="SSF49562">
    <property type="entry name" value="C2 domain (Calcium/lipid-binding domain, CaLB)"/>
    <property type="match status" value="6"/>
</dbReference>
<dbReference type="Proteomes" id="UP001108240">
    <property type="component" value="Unplaced"/>
</dbReference>
<feature type="domain" description="C2" evidence="10">
    <location>
        <begin position="951"/>
        <end position="1069"/>
    </location>
</feature>
<dbReference type="GO" id="GO:0030672">
    <property type="term" value="C:synaptic vesicle membrane"/>
    <property type="evidence" value="ECO:0007669"/>
    <property type="project" value="TreeGrafter"/>
</dbReference>
<dbReference type="GO" id="GO:0016082">
    <property type="term" value="P:synaptic vesicle priming"/>
    <property type="evidence" value="ECO:0007669"/>
    <property type="project" value="TreeGrafter"/>
</dbReference>
<dbReference type="InterPro" id="IPR032362">
    <property type="entry name" value="Ferlin_C"/>
</dbReference>
<dbReference type="GeneTree" id="ENSGT00940000155086"/>
<evidence type="ECO:0000256" key="3">
    <source>
        <dbReference type="ARBA" id="ARBA00022692"/>
    </source>
</evidence>
<dbReference type="Pfam" id="PF08150">
    <property type="entry name" value="FerB"/>
    <property type="match status" value="1"/>
</dbReference>
<dbReference type="GO" id="GO:0035612">
    <property type="term" value="F:AP-2 adaptor complex binding"/>
    <property type="evidence" value="ECO:0007669"/>
    <property type="project" value="TreeGrafter"/>
</dbReference>
<evidence type="ECO:0000256" key="4">
    <source>
        <dbReference type="ARBA" id="ARBA00022723"/>
    </source>
</evidence>
<keyword evidence="3 9" id="KW-0812">Transmembrane</keyword>
<evidence type="ECO:0000313" key="11">
    <source>
        <dbReference type="Ensembl" id="ENSCCRP00000147246.1"/>
    </source>
</evidence>
<evidence type="ECO:0000313" key="12">
    <source>
        <dbReference type="Proteomes" id="UP001108240"/>
    </source>
</evidence>
<reference evidence="11" key="2">
    <citation type="submission" date="2025-09" db="UniProtKB">
        <authorList>
            <consortium name="Ensembl"/>
        </authorList>
    </citation>
    <scope>IDENTIFICATION</scope>
</reference>
<dbReference type="Pfam" id="PF08151">
    <property type="entry name" value="FerI"/>
    <property type="match status" value="1"/>
</dbReference>
<dbReference type="CDD" id="cd08374">
    <property type="entry name" value="C2F_Ferlin"/>
    <property type="match status" value="1"/>
</dbReference>
<keyword evidence="12" id="KW-1185">Reference proteome</keyword>
<dbReference type="Ensembl" id="ENSCCRT00000143592.1">
    <property type="protein sequence ID" value="ENSCCRP00000147246.1"/>
    <property type="gene ID" value="ENSCCRG00000063553.1"/>
</dbReference>
<dbReference type="FunFam" id="2.60.40.150:FF:000009">
    <property type="entry name" value="dysferlin isoform X2"/>
    <property type="match status" value="1"/>
</dbReference>
<sequence length="1491" mass="170611">MLINFYFFFSSKNVLITLDQSLTSRLSPVLEDQLISKYVEWQIVIDERKRVFLQATHFTQSLLKQYVTVIEARQLVGLNMDPVVCVEIGDEKKYTSMKESTNCPYYNEVLCFFFTFTEHQFFHKWATLCDPDDITAGCKGYVKCDIAVVAKGDTVKTQHKANETDEDDIEGNLLLPEDVPAERQWARFYVKIYRAEGLPKMNTSIMANVKKAFIGENKDLVDPYVQVQFAGQKGKTSIQKSSYEPIWNEQIVFTEQFPPLCRRMKVQIRDSDKVNDVAIGTHFIDLRKIANDGDKGFLPTLGPAWVNMYGSTRSYTLMDEYQDLNEGLGEGVSFRARLLINLAVEILDTSSPEVMSSTEVQVEGVPNISDFFLFGCFLEATMIDRKIGDKPINFEVTIGTIYDRLRKPCIYIKSWWQDQRRRLYNANIMDRIHSVPDIYIWMISNNKRIAYARVPSKDILFSPVEEETGKDCGKVQTIFFKVRMNANSENAKTELYLWLGLNRQRKDYLSGLPNGFEENKAVKGPGIQSSPPIMKQIFQLRVHIYQARSLFAADSTGLSDPFARVFFSTHSQVTEVLNETLCPTWDQLLVFDNVELYGEAGELRDDPPIIVIEIYDQDTVGKADFMGRTFAKPITKMSDEHYGPPRFPPQLEYYQIYRGNGTAGEMLAAFELLQIGPAGKADLPPIDGPSDFDRGPILPVPIGIRPVLSKYRIEVLFWGLRDLKRVNLAQVDRPRVDIECAGKGIQSALIQNYKKNPNFSTLVKWFEVDLPENELLHPPLNIRVVDCRAFGRYTLVGSNAVTSLRKFIYRPSDKSVSNWSAMGVYAEIKAVKYVSLPDDEKGGKGKKKRKKGEEVEEEELDESMLDWWSKYFASIETLKDVRIFNRELEYQFDSFEDWLHTFNLYRGKCSDDANVEQNAADEDRLIGKFKGSLCIYKVPVFDEMSREMGFDSNMGMFQNIPHNDTINIIVRVYVVKATELHPADINGKADPYIAIKLGKTEIKDKENYISKQLNPVFGKSFDIEATLPMDSTLTVSIYDWDLVGTDDLIGETKIDLENRYYSKHRPTCGLSGSYATHGYNVWRDPLKPTQILAKLCKDGKMDPPQYGPGGRVKVANRVYTGPTEIEDENGLKKQTDEHLALAVLNRWEDIPRIGCKLVPEHVETRSLLNPDKPGMEQGRIELWVDMFPKDMPAPGPAIDISPRKPKKFELRVIVWNTDEVVLEDDDIFTGEKSSDIFVRGWLKGQQEDKQDTDVHYRSLTGEGNFNWRFIYPFDYLQAEEKIVISKKESMFSWDETEYKIPARLNLQVWDADHFSADDFLGAIELDLNRFPRGAKTAKQCSIDMVINEQDMPMVNLFKQKRIKGWWPFVARDENDELEITVSGAAPKPFEYPKTLGIVGKVEAELQLLTGEEAEKSPVGEGRNEPEPLEKPNRPDITFLWFLSPLKAVRHLICNQYKWLVIKIVVVLLLLAMLGLFLYSMPGYMVKKLLGA</sequence>
<dbReference type="FunFam" id="2.60.40.150:FF:000034">
    <property type="entry name" value="otoferlin isoform X2"/>
    <property type="match status" value="1"/>
</dbReference>
<dbReference type="SMART" id="SM01202">
    <property type="entry name" value="FerI"/>
    <property type="match status" value="1"/>
</dbReference>
<accession>A0A9J8AXN8</accession>
<dbReference type="PANTHER" id="PTHR12546:SF57">
    <property type="entry name" value="OTOFERLIN B"/>
    <property type="match status" value="1"/>
</dbReference>
<evidence type="ECO:0000259" key="10">
    <source>
        <dbReference type="PROSITE" id="PS50004"/>
    </source>
</evidence>
<dbReference type="GO" id="GO:0005509">
    <property type="term" value="F:calcium ion binding"/>
    <property type="evidence" value="ECO:0007669"/>
    <property type="project" value="TreeGrafter"/>
</dbReference>
<name>A0A9J8AXN8_CYPCA</name>
<dbReference type="InterPro" id="IPR055072">
    <property type="entry name" value="Ferlin_DSRM"/>
</dbReference>
<feature type="domain" description="C2" evidence="10">
    <location>
        <begin position="169"/>
        <end position="300"/>
    </location>
</feature>
<evidence type="ECO:0000256" key="6">
    <source>
        <dbReference type="ARBA" id="ARBA00022837"/>
    </source>
</evidence>
<dbReference type="PRINTS" id="PR00360">
    <property type="entry name" value="C2DOMAIN"/>
</dbReference>
<evidence type="ECO:0000256" key="8">
    <source>
        <dbReference type="ARBA" id="ARBA00023136"/>
    </source>
</evidence>
<dbReference type="PROSITE" id="PS50004">
    <property type="entry name" value="C2"/>
    <property type="match status" value="5"/>
</dbReference>
<evidence type="ECO:0000256" key="1">
    <source>
        <dbReference type="ARBA" id="ARBA00004167"/>
    </source>
</evidence>
<dbReference type="CDD" id="cd04018">
    <property type="entry name" value="C2C_Ferlin"/>
    <property type="match status" value="1"/>
</dbReference>
<evidence type="ECO:0000256" key="2">
    <source>
        <dbReference type="ARBA" id="ARBA00007561"/>
    </source>
</evidence>
<feature type="domain" description="C2" evidence="10">
    <location>
        <begin position="521"/>
        <end position="647"/>
    </location>
</feature>
<organism evidence="11 12">
    <name type="scientific">Cyprinus carpio carpio</name>
    <dbReference type="NCBI Taxonomy" id="630221"/>
    <lineage>
        <taxon>Eukaryota</taxon>
        <taxon>Metazoa</taxon>
        <taxon>Chordata</taxon>
        <taxon>Craniata</taxon>
        <taxon>Vertebrata</taxon>
        <taxon>Euteleostomi</taxon>
        <taxon>Actinopterygii</taxon>
        <taxon>Neopterygii</taxon>
        <taxon>Teleostei</taxon>
        <taxon>Ostariophysi</taxon>
        <taxon>Cypriniformes</taxon>
        <taxon>Cyprinidae</taxon>
        <taxon>Cyprininae</taxon>
        <taxon>Cyprinus</taxon>
    </lineage>
</organism>
<protein>
    <submittedName>
        <fullName evidence="11">Otoferlin b</fullName>
    </submittedName>
</protein>
<evidence type="ECO:0000256" key="5">
    <source>
        <dbReference type="ARBA" id="ARBA00022737"/>
    </source>
</evidence>
<dbReference type="FunFam" id="2.60.40.150:FF:000089">
    <property type="entry name" value="otoferlin isoform X1"/>
    <property type="match status" value="1"/>
</dbReference>
<evidence type="ECO:0000256" key="7">
    <source>
        <dbReference type="ARBA" id="ARBA00022989"/>
    </source>
</evidence>
<dbReference type="InterPro" id="IPR037724">
    <property type="entry name" value="C2E_Ferlin"/>
</dbReference>
<proteinExistence type="inferred from homology"/>
<dbReference type="InterPro" id="IPR037721">
    <property type="entry name" value="Ferlin"/>
</dbReference>
<dbReference type="GO" id="GO:0048787">
    <property type="term" value="C:presynaptic active zone membrane"/>
    <property type="evidence" value="ECO:0007669"/>
    <property type="project" value="TreeGrafter"/>
</dbReference>
<dbReference type="InterPro" id="IPR012561">
    <property type="entry name" value="Ferlin_B-domain"/>
</dbReference>
<keyword evidence="5" id="KW-0677">Repeat</keyword>
<dbReference type="GO" id="GO:0007009">
    <property type="term" value="P:plasma membrane organization"/>
    <property type="evidence" value="ECO:0007669"/>
    <property type="project" value="TreeGrafter"/>
</dbReference>
<dbReference type="InterPro" id="IPR000008">
    <property type="entry name" value="C2_dom"/>
</dbReference>
<comment type="similarity">
    <text evidence="2">Belongs to the ferlin family.</text>
</comment>
<dbReference type="CDD" id="cd04037">
    <property type="entry name" value="C2E_Ferlin"/>
    <property type="match status" value="1"/>
</dbReference>
<dbReference type="InterPro" id="IPR012968">
    <property type="entry name" value="FerIin_dom"/>
</dbReference>
<dbReference type="SMART" id="SM01201">
    <property type="entry name" value="FerB"/>
    <property type="match status" value="1"/>
</dbReference>
<keyword evidence="6" id="KW-0106">Calcium</keyword>
<dbReference type="InterPro" id="IPR035892">
    <property type="entry name" value="C2_domain_sf"/>
</dbReference>
<feature type="domain" description="C2" evidence="10">
    <location>
        <begin position="694"/>
        <end position="820"/>
    </location>
</feature>
<evidence type="ECO:0000256" key="9">
    <source>
        <dbReference type="SAM" id="Phobius"/>
    </source>
</evidence>
<reference evidence="11" key="1">
    <citation type="submission" date="2025-08" db="UniProtKB">
        <authorList>
            <consortium name="Ensembl"/>
        </authorList>
    </citation>
    <scope>IDENTIFICATION</scope>
</reference>